<dbReference type="Proteomes" id="UP001499884">
    <property type="component" value="Unassembled WGS sequence"/>
</dbReference>
<gene>
    <name evidence="2" type="ORF">GCM10023082_36680</name>
</gene>
<proteinExistence type="predicted"/>
<feature type="region of interest" description="Disordered" evidence="1">
    <location>
        <begin position="59"/>
        <end position="102"/>
    </location>
</feature>
<accession>A0ABP7FE47</accession>
<comment type="caution">
    <text evidence="2">The sequence shown here is derived from an EMBL/GenBank/DDBJ whole genome shotgun (WGS) entry which is preliminary data.</text>
</comment>
<protein>
    <submittedName>
        <fullName evidence="2">Uncharacterized protein</fullName>
    </submittedName>
</protein>
<reference evidence="3" key="1">
    <citation type="journal article" date="2019" name="Int. J. Syst. Evol. Microbiol.">
        <title>The Global Catalogue of Microorganisms (GCM) 10K type strain sequencing project: providing services to taxonomists for standard genome sequencing and annotation.</title>
        <authorList>
            <consortium name="The Broad Institute Genomics Platform"/>
            <consortium name="The Broad Institute Genome Sequencing Center for Infectious Disease"/>
            <person name="Wu L."/>
            <person name="Ma J."/>
        </authorList>
    </citation>
    <scope>NUCLEOTIDE SEQUENCE [LARGE SCALE GENOMIC DNA]</scope>
    <source>
        <strain evidence="3">JCM 30846</strain>
    </source>
</reference>
<evidence type="ECO:0000256" key="1">
    <source>
        <dbReference type="SAM" id="MobiDB-lite"/>
    </source>
</evidence>
<organism evidence="2 3">
    <name type="scientific">Streptomyces tremellae</name>
    <dbReference type="NCBI Taxonomy" id="1124239"/>
    <lineage>
        <taxon>Bacteria</taxon>
        <taxon>Bacillati</taxon>
        <taxon>Actinomycetota</taxon>
        <taxon>Actinomycetes</taxon>
        <taxon>Kitasatosporales</taxon>
        <taxon>Streptomycetaceae</taxon>
        <taxon>Streptomyces</taxon>
    </lineage>
</organism>
<name>A0ABP7FE47_9ACTN</name>
<sequence length="102" mass="11074">MCGTTRIEIGCPYDGCEKCLPGGRRLSRVRAATTSQERQREDVPTVTAAVGGHSIAWADEREVSGATDPMTRPKSGPWLRDERGAYDGTPSPRWSTDRAGLP</sequence>
<evidence type="ECO:0000313" key="2">
    <source>
        <dbReference type="EMBL" id="GAA3736259.1"/>
    </source>
</evidence>
<dbReference type="EMBL" id="BAABEP010000024">
    <property type="protein sequence ID" value="GAA3736259.1"/>
    <property type="molecule type" value="Genomic_DNA"/>
</dbReference>
<keyword evidence="3" id="KW-1185">Reference proteome</keyword>
<evidence type="ECO:0000313" key="3">
    <source>
        <dbReference type="Proteomes" id="UP001499884"/>
    </source>
</evidence>